<proteinExistence type="predicted"/>
<dbReference type="EMBL" id="QXDF01000005">
    <property type="protein sequence ID" value="RIA45428.1"/>
    <property type="molecule type" value="Genomic_DNA"/>
</dbReference>
<organism evidence="3 4">
    <name type="scientific">Dichotomicrobium thermohalophilum</name>
    <dbReference type="NCBI Taxonomy" id="933063"/>
    <lineage>
        <taxon>Bacteria</taxon>
        <taxon>Pseudomonadati</taxon>
        <taxon>Pseudomonadota</taxon>
        <taxon>Alphaproteobacteria</taxon>
        <taxon>Hyphomicrobiales</taxon>
        <taxon>Hyphomicrobiaceae</taxon>
        <taxon>Dichotomicrobium</taxon>
    </lineage>
</organism>
<feature type="domain" description="Glucose/Sorbosone dehydrogenase" evidence="2">
    <location>
        <begin position="57"/>
        <end position="249"/>
    </location>
</feature>
<keyword evidence="4" id="KW-1185">Reference proteome</keyword>
<evidence type="ECO:0000259" key="2">
    <source>
        <dbReference type="Pfam" id="PF07995"/>
    </source>
</evidence>
<dbReference type="SUPFAM" id="SSF50952">
    <property type="entry name" value="Soluble quinoprotein glucose dehydrogenase"/>
    <property type="match status" value="1"/>
</dbReference>
<dbReference type="AlphaFoldDB" id="A0A397P940"/>
<evidence type="ECO:0000313" key="3">
    <source>
        <dbReference type="EMBL" id="RIA45428.1"/>
    </source>
</evidence>
<dbReference type="Proteomes" id="UP000266273">
    <property type="component" value="Unassembled WGS sequence"/>
</dbReference>
<accession>A0A397P940</accession>
<gene>
    <name evidence="3" type="ORF">BXY53_2715</name>
</gene>
<dbReference type="InterPro" id="IPR012938">
    <property type="entry name" value="Glc/Sorbosone_DH"/>
</dbReference>
<feature type="chain" id="PRO_5017239832" evidence="1">
    <location>
        <begin position="24"/>
        <end position="476"/>
    </location>
</feature>
<evidence type="ECO:0000313" key="4">
    <source>
        <dbReference type="Proteomes" id="UP000266273"/>
    </source>
</evidence>
<dbReference type="InterPro" id="IPR011042">
    <property type="entry name" value="6-blade_b-propeller_TolB-like"/>
</dbReference>
<feature type="signal peptide" evidence="1">
    <location>
        <begin position="1"/>
        <end position="23"/>
    </location>
</feature>
<name>A0A397P940_9HYPH</name>
<sequence>MNRVLSTLAATAIALGLGTAAHAQSVPQTVDEVAEPGGTLPGNPEIALVKVAEGFADPTNVTSANDGSGRIFVVERVGRVKIVNPDGTVQEEPFLDLTNINPLGSDVQTGFVEQGLYSLAFHPNFEENGYFFVHYASLPFNGDGVIVRFQVDPESPNVMTPERTNETAKVIMRIEQPYYNHNGGQIAFGPDGYLYIGSGDGGWEGDPLQAGKDLSTPLGKMLRVDVDVPEDDLRPYRIPADNPFATAAKERLMVLFGITEEEFAEIRTKAEPEIWAYGVRNPYEFSFDPETGDLYIADVGQNHWEEIIYQPADSKGGEYYGWPDMQGTFCHPMTGDPAEQECSVVGVLPAAQYPHQTPYPGAEDLEEGFGCSVQGLGVANYGGMDGVYLAGDWCSGRVFGLGWDEDAGKWQLQELLQTGLQFTAGGYDEDGNVLAVTANNFYLADQGPLQNPPGALWRVVPADEVPEGAEVARVKE</sequence>
<dbReference type="Pfam" id="PF07995">
    <property type="entry name" value="GSDH"/>
    <property type="match status" value="2"/>
</dbReference>
<comment type="caution">
    <text evidence="3">The sequence shown here is derived from an EMBL/GenBank/DDBJ whole genome shotgun (WGS) entry which is preliminary data.</text>
</comment>
<evidence type="ECO:0000256" key="1">
    <source>
        <dbReference type="SAM" id="SignalP"/>
    </source>
</evidence>
<reference evidence="3 4" key="1">
    <citation type="submission" date="2018-08" db="EMBL/GenBank/DDBJ databases">
        <title>Genomic Encyclopedia of Archaeal and Bacterial Type Strains, Phase II (KMG-II): from individual species to whole genera.</title>
        <authorList>
            <person name="Goeker M."/>
        </authorList>
    </citation>
    <scope>NUCLEOTIDE SEQUENCE [LARGE SCALE GENOMIC DNA]</scope>
    <source>
        <strain evidence="3 4">DSM 5002</strain>
    </source>
</reference>
<dbReference type="RefSeq" id="WP_119062515.1">
    <property type="nucleotide sequence ID" value="NZ_QXDF01000005.1"/>
</dbReference>
<dbReference type="PANTHER" id="PTHR19328">
    <property type="entry name" value="HEDGEHOG-INTERACTING PROTEIN"/>
    <property type="match status" value="1"/>
</dbReference>
<keyword evidence="1" id="KW-0732">Signal</keyword>
<dbReference type="OrthoDB" id="9770043at2"/>
<dbReference type="PANTHER" id="PTHR19328:SF75">
    <property type="entry name" value="ALDOSE SUGAR DEHYDROGENASE YLII"/>
    <property type="match status" value="1"/>
</dbReference>
<dbReference type="Gene3D" id="2.120.10.30">
    <property type="entry name" value="TolB, C-terminal domain"/>
    <property type="match status" value="1"/>
</dbReference>
<dbReference type="InterPro" id="IPR011041">
    <property type="entry name" value="Quinoprot_gluc/sorb_DH_b-prop"/>
</dbReference>
<feature type="domain" description="Glucose/Sorbosone dehydrogenase" evidence="2">
    <location>
        <begin position="267"/>
        <end position="326"/>
    </location>
</feature>
<protein>
    <submittedName>
        <fullName evidence="3">Glucose/sorbosone dehydrogenase</fullName>
    </submittedName>
</protein>